<evidence type="ECO:0000256" key="1">
    <source>
        <dbReference type="ARBA" id="ARBA00023015"/>
    </source>
</evidence>
<feature type="DNA-binding region" description="H-T-H motif" evidence="4">
    <location>
        <begin position="44"/>
        <end position="63"/>
    </location>
</feature>
<keyword evidence="3" id="KW-0804">Transcription</keyword>
<evidence type="ECO:0000256" key="3">
    <source>
        <dbReference type="ARBA" id="ARBA00023163"/>
    </source>
</evidence>
<reference evidence="7" key="1">
    <citation type="journal article" date="2021" name="Syst. Appl. Microbiol.">
        <title>Roseomonas hellenica sp. nov., isolated from roots of wild-growing Alkanna tinctoria.</title>
        <authorList>
            <person name="Rat A."/>
            <person name="Naranjo H.D."/>
            <person name="Lebbe L."/>
            <person name="Cnockaert M."/>
            <person name="Krigas N."/>
            <person name="Grigoriadou K."/>
            <person name="Maloupa E."/>
            <person name="Willems A."/>
        </authorList>
    </citation>
    <scope>NUCLEOTIDE SEQUENCE [LARGE SCALE GENOMIC DNA]</scope>
    <source>
        <strain evidence="7">LMG 31159</strain>
    </source>
</reference>
<gene>
    <name evidence="6" type="ORF">GXW78_18755</name>
</gene>
<evidence type="ECO:0000259" key="5">
    <source>
        <dbReference type="PROSITE" id="PS50977"/>
    </source>
</evidence>
<dbReference type="InterPro" id="IPR050109">
    <property type="entry name" value="HTH-type_TetR-like_transc_reg"/>
</dbReference>
<dbReference type="RefSeq" id="WP_211870401.1">
    <property type="nucleotide sequence ID" value="NZ_JAAEDI010000020.1"/>
</dbReference>
<dbReference type="Proteomes" id="UP000698752">
    <property type="component" value="Unassembled WGS sequence"/>
</dbReference>
<dbReference type="InterPro" id="IPR009057">
    <property type="entry name" value="Homeodomain-like_sf"/>
</dbReference>
<evidence type="ECO:0000313" key="6">
    <source>
        <dbReference type="EMBL" id="MBR0651717.1"/>
    </source>
</evidence>
<feature type="domain" description="HTH tetR-type" evidence="5">
    <location>
        <begin position="21"/>
        <end position="81"/>
    </location>
</feature>
<evidence type="ECO:0000256" key="4">
    <source>
        <dbReference type="PROSITE-ProRule" id="PRU00335"/>
    </source>
</evidence>
<dbReference type="InterPro" id="IPR001647">
    <property type="entry name" value="HTH_TetR"/>
</dbReference>
<dbReference type="SUPFAM" id="SSF46689">
    <property type="entry name" value="Homeodomain-like"/>
    <property type="match status" value="1"/>
</dbReference>
<dbReference type="PANTHER" id="PTHR30055:SF234">
    <property type="entry name" value="HTH-TYPE TRANSCRIPTIONAL REGULATOR BETI"/>
    <property type="match status" value="1"/>
</dbReference>
<organism evidence="6 7">
    <name type="scientific">Neoroseomonas terrae</name>
    <dbReference type="NCBI Taxonomy" id="424799"/>
    <lineage>
        <taxon>Bacteria</taxon>
        <taxon>Pseudomonadati</taxon>
        <taxon>Pseudomonadota</taxon>
        <taxon>Alphaproteobacteria</taxon>
        <taxon>Acetobacterales</taxon>
        <taxon>Acetobacteraceae</taxon>
        <taxon>Neoroseomonas</taxon>
    </lineage>
</organism>
<evidence type="ECO:0000313" key="7">
    <source>
        <dbReference type="Proteomes" id="UP000698752"/>
    </source>
</evidence>
<comment type="caution">
    <text evidence="6">The sequence shown here is derived from an EMBL/GenBank/DDBJ whole genome shotgun (WGS) entry which is preliminary data.</text>
</comment>
<dbReference type="Gene3D" id="1.10.357.10">
    <property type="entry name" value="Tetracycline Repressor, domain 2"/>
    <property type="match status" value="1"/>
</dbReference>
<dbReference type="Pfam" id="PF00440">
    <property type="entry name" value="TetR_N"/>
    <property type="match status" value="1"/>
</dbReference>
<protein>
    <submittedName>
        <fullName evidence="6">TetR/AcrR family transcriptional regulator</fullName>
    </submittedName>
</protein>
<accession>A0ABS5EM66</accession>
<proteinExistence type="predicted"/>
<name>A0ABS5EM66_9PROT</name>
<dbReference type="EMBL" id="JAAEDI010000020">
    <property type="protein sequence ID" value="MBR0651717.1"/>
    <property type="molecule type" value="Genomic_DNA"/>
</dbReference>
<keyword evidence="7" id="KW-1185">Reference proteome</keyword>
<keyword evidence="1" id="KW-0805">Transcription regulation</keyword>
<dbReference type="PANTHER" id="PTHR30055">
    <property type="entry name" value="HTH-TYPE TRANSCRIPTIONAL REGULATOR RUTR"/>
    <property type="match status" value="1"/>
</dbReference>
<dbReference type="PRINTS" id="PR00455">
    <property type="entry name" value="HTHTETR"/>
</dbReference>
<evidence type="ECO:0000256" key="2">
    <source>
        <dbReference type="ARBA" id="ARBA00023125"/>
    </source>
</evidence>
<sequence>MAKQTKPLVTLRKSPTQARAQETVDTILEASAQILQKDGEGALTTNRIAEHAGFSIGTLYQYFPNRDAILAAMASREQAHILGKLEAVLARLDPADPEPMVREAVRALLGAFRGRHGVRRAVILSVMRRLPDGPLASAGVAEPLLAALEARNAGRVAPLGEAGGFVLLRAITGAVRAAAIERSPLLGTPAFEDALVRLVMGMLRPTTGPAVAAAQPAGGA</sequence>
<dbReference type="PROSITE" id="PS50977">
    <property type="entry name" value="HTH_TETR_2"/>
    <property type="match status" value="1"/>
</dbReference>
<keyword evidence="2 4" id="KW-0238">DNA-binding</keyword>